<feature type="transmembrane region" description="Helical" evidence="6">
    <location>
        <begin position="118"/>
        <end position="142"/>
    </location>
</feature>
<protein>
    <submittedName>
        <fullName evidence="8">Uncharacterized protein</fullName>
    </submittedName>
</protein>
<name>A0A813L6M3_POLGL</name>
<dbReference type="Gene3D" id="1.20.1070.10">
    <property type="entry name" value="Rhodopsin 7-helix transmembrane proteins"/>
    <property type="match status" value="1"/>
</dbReference>
<evidence type="ECO:0000256" key="2">
    <source>
        <dbReference type="ARBA" id="ARBA00008130"/>
    </source>
</evidence>
<keyword evidence="4 6" id="KW-1133">Transmembrane helix</keyword>
<proteinExistence type="inferred from homology"/>
<dbReference type="Proteomes" id="UP000654075">
    <property type="component" value="Unassembled WGS sequence"/>
</dbReference>
<keyword evidence="3 6" id="KW-0812">Transmembrane</keyword>
<keyword evidence="10" id="KW-1185">Reference proteome</keyword>
<comment type="caution">
    <text evidence="8">The sequence shown here is derived from an EMBL/GenBank/DDBJ whole genome shotgun (WGS) entry which is preliminary data.</text>
</comment>
<sequence>MVDGVSAHDIEGLVQIRHGSPDKVSLIKALITHPCTWVCSTLILAVVIFAIVSPAWCPEVARCSAVHAETSVIYNACTASALGAVFLHELVCLCLTFKAARGAMHIIHNLKDTLIPSAFLCATFIVLFIENIVFVSETPWYANAMTAGDGDILDGEPVYTVFYLEWLINVPILMILAGKYALRRPMTEVARPLIVTNVYIILAWAVHFIPSLAGRMVTLTVTFLMYFWASYDMVQWVTKHRKGHPEAHLFGRPFLSIALIVIFGIYGFVFLCRQGGAISTVEERMFFMVMDASTKLLTSVAFAGLRSSQYHNMLLDMVVNTNTVFQRDLKQPAETTWGRGGS</sequence>
<feature type="transmembrane region" description="Helical" evidence="6">
    <location>
        <begin position="212"/>
        <end position="229"/>
    </location>
</feature>
<feature type="transmembrane region" description="Helical" evidence="6">
    <location>
        <begin position="30"/>
        <end position="52"/>
    </location>
</feature>
<dbReference type="InterPro" id="IPR001425">
    <property type="entry name" value="Arc/bac/fun_rhodopsins"/>
</dbReference>
<evidence type="ECO:0000256" key="4">
    <source>
        <dbReference type="ARBA" id="ARBA00022989"/>
    </source>
</evidence>
<dbReference type="OrthoDB" id="422817at2759"/>
<organism evidence="8 9">
    <name type="scientific">Polarella glacialis</name>
    <name type="common">Dinoflagellate</name>
    <dbReference type="NCBI Taxonomy" id="89957"/>
    <lineage>
        <taxon>Eukaryota</taxon>
        <taxon>Sar</taxon>
        <taxon>Alveolata</taxon>
        <taxon>Dinophyceae</taxon>
        <taxon>Suessiales</taxon>
        <taxon>Suessiaceae</taxon>
        <taxon>Polarella</taxon>
    </lineage>
</organism>
<evidence type="ECO:0000256" key="1">
    <source>
        <dbReference type="ARBA" id="ARBA00004141"/>
    </source>
</evidence>
<evidence type="ECO:0000313" key="10">
    <source>
        <dbReference type="Proteomes" id="UP000654075"/>
    </source>
</evidence>
<feature type="transmembrane region" description="Helical" evidence="6">
    <location>
        <begin position="72"/>
        <end position="97"/>
    </location>
</feature>
<dbReference type="GO" id="GO:0016020">
    <property type="term" value="C:membrane"/>
    <property type="evidence" value="ECO:0007669"/>
    <property type="project" value="UniProtKB-SubCell"/>
</dbReference>
<comment type="similarity">
    <text evidence="2">Belongs to the archaeal/bacterial/fungal opsin family.</text>
</comment>
<dbReference type="Pfam" id="PF01036">
    <property type="entry name" value="Bac_rhodopsin"/>
    <property type="match status" value="1"/>
</dbReference>
<accession>A0A813L6M3</accession>
<dbReference type="Proteomes" id="UP000626109">
    <property type="component" value="Unassembled WGS sequence"/>
</dbReference>
<feature type="transmembrane region" description="Helical" evidence="6">
    <location>
        <begin position="249"/>
        <end position="270"/>
    </location>
</feature>
<reference evidence="8" key="1">
    <citation type="submission" date="2021-02" db="EMBL/GenBank/DDBJ databases">
        <authorList>
            <person name="Dougan E. K."/>
            <person name="Rhodes N."/>
            <person name="Thang M."/>
            <person name="Chan C."/>
        </authorList>
    </citation>
    <scope>NUCLEOTIDE SEQUENCE</scope>
</reference>
<dbReference type="EMBL" id="CAJNNV010027273">
    <property type="protein sequence ID" value="CAE8619981.1"/>
    <property type="molecule type" value="Genomic_DNA"/>
</dbReference>
<evidence type="ECO:0000256" key="3">
    <source>
        <dbReference type="ARBA" id="ARBA00022692"/>
    </source>
</evidence>
<gene>
    <name evidence="7" type="ORF">PGLA1383_LOCUS37551</name>
    <name evidence="8" type="ORF">PGLA2088_LOCUS42085</name>
</gene>
<evidence type="ECO:0000256" key="5">
    <source>
        <dbReference type="ARBA" id="ARBA00023136"/>
    </source>
</evidence>
<evidence type="ECO:0000313" key="9">
    <source>
        <dbReference type="Proteomes" id="UP000626109"/>
    </source>
</evidence>
<dbReference type="SUPFAM" id="SSF81321">
    <property type="entry name" value="Family A G protein-coupled receptor-like"/>
    <property type="match status" value="1"/>
</dbReference>
<dbReference type="AlphaFoldDB" id="A0A813L6M3"/>
<dbReference type="EMBL" id="CAJNNW010034133">
    <property type="protein sequence ID" value="CAE8721702.1"/>
    <property type="molecule type" value="Genomic_DNA"/>
</dbReference>
<evidence type="ECO:0000313" key="8">
    <source>
        <dbReference type="EMBL" id="CAE8721702.1"/>
    </source>
</evidence>
<feature type="transmembrane region" description="Helical" evidence="6">
    <location>
        <begin position="162"/>
        <end position="182"/>
    </location>
</feature>
<keyword evidence="5 6" id="KW-0472">Membrane</keyword>
<evidence type="ECO:0000313" key="7">
    <source>
        <dbReference type="EMBL" id="CAE8619981.1"/>
    </source>
</evidence>
<comment type="subcellular location">
    <subcellularLocation>
        <location evidence="1">Membrane</location>
        <topology evidence="1">Multi-pass membrane protein</topology>
    </subcellularLocation>
</comment>
<evidence type="ECO:0000256" key="6">
    <source>
        <dbReference type="SAM" id="Phobius"/>
    </source>
</evidence>